<feature type="transmembrane region" description="Helical" evidence="1">
    <location>
        <begin position="115"/>
        <end position="133"/>
    </location>
</feature>
<feature type="transmembrane region" description="Helical" evidence="1">
    <location>
        <begin position="145"/>
        <end position="166"/>
    </location>
</feature>
<name>A0A087ECN0_9BIFI</name>
<dbReference type="eggNOG" id="ENOG502ZQTH">
    <property type="taxonomic scope" value="Bacteria"/>
</dbReference>
<organism evidence="2 3">
    <name type="scientific">Bifidobacterium tsurumiense</name>
    <dbReference type="NCBI Taxonomy" id="356829"/>
    <lineage>
        <taxon>Bacteria</taxon>
        <taxon>Bacillati</taxon>
        <taxon>Actinomycetota</taxon>
        <taxon>Actinomycetes</taxon>
        <taxon>Bifidobacteriales</taxon>
        <taxon>Bifidobacteriaceae</taxon>
        <taxon>Bifidobacterium</taxon>
    </lineage>
</organism>
<dbReference type="EMBL" id="JGZU01000015">
    <property type="protein sequence ID" value="KFJ05531.1"/>
    <property type="molecule type" value="Genomic_DNA"/>
</dbReference>
<feature type="transmembrane region" description="Helical" evidence="1">
    <location>
        <begin position="178"/>
        <end position="195"/>
    </location>
</feature>
<proteinExistence type="predicted"/>
<feature type="transmembrane region" description="Helical" evidence="1">
    <location>
        <begin position="207"/>
        <end position="236"/>
    </location>
</feature>
<feature type="transmembrane region" description="Helical" evidence="1">
    <location>
        <begin position="278"/>
        <end position="298"/>
    </location>
</feature>
<keyword evidence="3" id="KW-1185">Reference proteome</keyword>
<feature type="transmembrane region" description="Helical" evidence="1">
    <location>
        <begin position="370"/>
        <end position="386"/>
    </location>
</feature>
<keyword evidence="1" id="KW-0812">Transmembrane</keyword>
<feature type="transmembrane region" description="Helical" evidence="1">
    <location>
        <begin position="248"/>
        <end position="266"/>
    </location>
</feature>
<accession>A0A087ECN0</accession>
<evidence type="ECO:0000256" key="1">
    <source>
        <dbReference type="SAM" id="Phobius"/>
    </source>
</evidence>
<feature type="transmembrane region" description="Helical" evidence="1">
    <location>
        <begin position="318"/>
        <end position="340"/>
    </location>
</feature>
<comment type="caution">
    <text evidence="2">The sequence shown here is derived from an EMBL/GenBank/DDBJ whole genome shotgun (WGS) entry which is preliminary data.</text>
</comment>
<protein>
    <submittedName>
        <fullName evidence="2">ABC superfamily ATP binding cassette transporter permease protein</fullName>
    </submittedName>
</protein>
<dbReference type="Proteomes" id="UP000029080">
    <property type="component" value="Unassembled WGS sequence"/>
</dbReference>
<reference evidence="2 3" key="1">
    <citation type="submission" date="2014-03" db="EMBL/GenBank/DDBJ databases">
        <title>Genomics of Bifidobacteria.</title>
        <authorList>
            <person name="Ventura M."/>
            <person name="Milani C."/>
            <person name="Lugli G.A."/>
        </authorList>
    </citation>
    <scope>NUCLEOTIDE SEQUENCE [LARGE SCALE GENOMIC DNA]</scope>
    <source>
        <strain evidence="2 3">JCM 13495</strain>
    </source>
</reference>
<dbReference type="STRING" id="356829.BITS_0211"/>
<gene>
    <name evidence="2" type="ORF">BITS_0211</name>
</gene>
<keyword evidence="1" id="KW-1133">Transmembrane helix</keyword>
<keyword evidence="1" id="KW-0472">Membrane</keyword>
<feature type="transmembrane region" description="Helical" evidence="1">
    <location>
        <begin position="65"/>
        <end position="86"/>
    </location>
</feature>
<evidence type="ECO:0000313" key="3">
    <source>
        <dbReference type="Proteomes" id="UP000029080"/>
    </source>
</evidence>
<dbReference type="AlphaFoldDB" id="A0A087ECN0"/>
<sequence>MAGAACVQRRKCAVAKIVEDARVGTVHRTTNRGLILTEERGIAAVSAHKVTQLQRVIGKTKRYQWVTLAVYAMVIAVVMCFHEPWFDEAQSWLIARDSSWKDILLFRPHYEGHPPLWWVLLAVPAKLGVPYEIGLKSVQFICSMLMAGALIFYSPFSKIITILLPFTYFFCYQYGVTARPYALLCLAMFLVAMHWRIRNEHPWRTVWFLVLLCLTSTYGVVVSGTMAAIWVLRVIFSGESPFHNRRRFAAWSLLMAVGIVLALDVWPAADNFATQPSTVGTITSLSLFRQFAMFWLVLPSETMFTDFAADTALKSINISLWGWVMCMAISLLMWAIMLRIAHRRGNALLLLSPYAALSVTAMRYFSGHHIGVLLAFFIAMLWLNLLDRPLEPEDIPAFLRKHTQNIWHIEAGKRRLAKSIATIVLLGMSLIWNVQAIASDIRYEYTGSRALAAFIKDNHLENARWVSFWRYLPEEKYPDGSVREESDDTHRVDWTLVTANPYFSKNLISCAYKDYTFVSNEAPPQSQADKEIEACAAQGAPEFLIGSRQPRYFMKRLGLSYEDYTYYELTWLDTPWKGQNKYSTIGFYVRNDVYARLFVDPNQE</sequence>
<evidence type="ECO:0000313" key="2">
    <source>
        <dbReference type="EMBL" id="KFJ05531.1"/>
    </source>
</evidence>